<dbReference type="OrthoDB" id="9786032at2"/>
<dbReference type="Gene3D" id="3.90.79.10">
    <property type="entry name" value="Nucleoside Triphosphate Pyrophosphohydrolase"/>
    <property type="match status" value="1"/>
</dbReference>
<organism evidence="3 4">
    <name type="scientific">Tenacibaculum maritimum NCIMB 2154</name>
    <dbReference type="NCBI Taxonomy" id="1349785"/>
    <lineage>
        <taxon>Bacteria</taxon>
        <taxon>Pseudomonadati</taxon>
        <taxon>Bacteroidota</taxon>
        <taxon>Flavobacteriia</taxon>
        <taxon>Flavobacteriales</taxon>
        <taxon>Flavobacteriaceae</taxon>
        <taxon>Tenacibaculum</taxon>
    </lineage>
</organism>
<dbReference type="SUPFAM" id="SSF55811">
    <property type="entry name" value="Nudix"/>
    <property type="match status" value="1"/>
</dbReference>
<dbReference type="GeneID" id="47723355"/>
<dbReference type="GO" id="GO:0009240">
    <property type="term" value="P:isopentenyl diphosphate biosynthetic process"/>
    <property type="evidence" value="ECO:0007669"/>
    <property type="project" value="TreeGrafter"/>
</dbReference>
<dbReference type="CDD" id="cd04692">
    <property type="entry name" value="NUDIX_Hydrolase"/>
    <property type="match status" value="1"/>
</dbReference>
<keyword evidence="1 3" id="KW-0378">Hydrolase</keyword>
<dbReference type="Pfam" id="PF00293">
    <property type="entry name" value="NUDIX"/>
    <property type="match status" value="1"/>
</dbReference>
<dbReference type="PANTHER" id="PTHR10885">
    <property type="entry name" value="ISOPENTENYL-DIPHOSPHATE DELTA-ISOMERASE"/>
    <property type="match status" value="1"/>
</dbReference>
<dbReference type="PANTHER" id="PTHR10885:SF20">
    <property type="entry name" value="NUDIX HYDROLASE DOMAIN-CONTAINING PROTEIN"/>
    <property type="match status" value="1"/>
</dbReference>
<dbReference type="AlphaFoldDB" id="A0A2H1EB63"/>
<dbReference type="STRING" id="1349785.GCA_000509405_02808"/>
<name>A0A2H1EB63_9FLAO</name>
<dbReference type="GO" id="GO:0016787">
    <property type="term" value="F:hydrolase activity"/>
    <property type="evidence" value="ECO:0007669"/>
    <property type="project" value="UniProtKB-KW"/>
</dbReference>
<feature type="domain" description="Nudix hydrolase" evidence="2">
    <location>
        <begin position="29"/>
        <end position="175"/>
    </location>
</feature>
<reference evidence="3 4" key="1">
    <citation type="submission" date="2016-11" db="EMBL/GenBank/DDBJ databases">
        <authorList>
            <person name="Jaros S."/>
            <person name="Januszkiewicz K."/>
            <person name="Wedrychowicz H."/>
        </authorList>
    </citation>
    <scope>NUCLEOTIDE SEQUENCE [LARGE SCALE GENOMIC DNA]</scope>
    <source>
        <strain evidence="3">NCIMB 2154T</strain>
    </source>
</reference>
<evidence type="ECO:0000313" key="3">
    <source>
        <dbReference type="EMBL" id="SFZ83004.1"/>
    </source>
</evidence>
<evidence type="ECO:0000256" key="1">
    <source>
        <dbReference type="ARBA" id="ARBA00022801"/>
    </source>
</evidence>
<keyword evidence="4" id="KW-1185">Reference proteome</keyword>
<dbReference type="GO" id="GO:0004452">
    <property type="term" value="F:isopentenyl-diphosphate delta-isomerase activity"/>
    <property type="evidence" value="ECO:0007669"/>
    <property type="project" value="TreeGrafter"/>
</dbReference>
<proteinExistence type="predicted"/>
<accession>A0A2H1EB63</accession>
<dbReference type="EMBL" id="LT634361">
    <property type="protein sequence ID" value="SFZ83004.1"/>
    <property type="molecule type" value="Genomic_DNA"/>
</dbReference>
<protein>
    <submittedName>
        <fullName evidence="3">NUDIX hydrolase</fullName>
    </submittedName>
</protein>
<evidence type="ECO:0000313" key="4">
    <source>
        <dbReference type="Proteomes" id="UP000231564"/>
    </source>
</evidence>
<evidence type="ECO:0000259" key="2">
    <source>
        <dbReference type="PROSITE" id="PS51462"/>
    </source>
</evidence>
<dbReference type="RefSeq" id="WP_024739920.1">
    <property type="nucleotide sequence ID" value="NZ_BAUG01000002.1"/>
</dbReference>
<gene>
    <name evidence="3" type="ORF">MARIT_1852</name>
</gene>
<dbReference type="PROSITE" id="PS00893">
    <property type="entry name" value="NUDIX_BOX"/>
    <property type="match status" value="1"/>
</dbReference>
<dbReference type="PROSITE" id="PS51462">
    <property type="entry name" value="NUDIX"/>
    <property type="match status" value="1"/>
</dbReference>
<dbReference type="GO" id="GO:0005737">
    <property type="term" value="C:cytoplasm"/>
    <property type="evidence" value="ECO:0007669"/>
    <property type="project" value="TreeGrafter"/>
</dbReference>
<dbReference type="InterPro" id="IPR020084">
    <property type="entry name" value="NUDIX_hydrolase_CS"/>
</dbReference>
<dbReference type="Proteomes" id="UP000231564">
    <property type="component" value="Chromosome MARIT"/>
</dbReference>
<dbReference type="InterPro" id="IPR015797">
    <property type="entry name" value="NUDIX_hydrolase-like_dom_sf"/>
</dbReference>
<sequence length="181" mass="20858">MDELIAIVDHTGNYTGKTCLKSEAHINGFFHLTVHIWLYTSNGKILLQKRAPSKKVFPNMWDISVAGHVAASEKIMTAALREVKEEIGLKITAKELFKITVRKHQISHSNGIQDNEFHHVFITELTCPFDSLTLQKEEVSELKLYPLETLKNTQKLNNILLPQYHDYYCFVYDKILEKINS</sequence>
<dbReference type="InterPro" id="IPR000086">
    <property type="entry name" value="NUDIX_hydrolase_dom"/>
</dbReference>
<dbReference type="KEGG" id="tmar:MARIT_1852"/>